<feature type="compositionally biased region" description="Acidic residues" evidence="1">
    <location>
        <begin position="174"/>
        <end position="185"/>
    </location>
</feature>
<feature type="region of interest" description="Disordered" evidence="1">
    <location>
        <begin position="151"/>
        <end position="204"/>
    </location>
</feature>
<evidence type="ECO:0000256" key="1">
    <source>
        <dbReference type="SAM" id="MobiDB-lite"/>
    </source>
</evidence>
<reference evidence="2" key="1">
    <citation type="submission" date="2020-06" db="EMBL/GenBank/DDBJ databases">
        <authorList>
            <consortium name="Plant Systems Biology data submission"/>
        </authorList>
    </citation>
    <scope>NUCLEOTIDE SEQUENCE</scope>
    <source>
        <strain evidence="2">D6</strain>
    </source>
</reference>
<dbReference type="AlphaFoldDB" id="A0A9N8HG28"/>
<comment type="caution">
    <text evidence="2">The sequence shown here is derived from an EMBL/GenBank/DDBJ whole genome shotgun (WGS) entry which is preliminary data.</text>
</comment>
<gene>
    <name evidence="2" type="ORF">SEMRO_608_G174770.1</name>
</gene>
<keyword evidence="3" id="KW-1185">Reference proteome</keyword>
<organism evidence="2 3">
    <name type="scientific">Seminavis robusta</name>
    <dbReference type="NCBI Taxonomy" id="568900"/>
    <lineage>
        <taxon>Eukaryota</taxon>
        <taxon>Sar</taxon>
        <taxon>Stramenopiles</taxon>
        <taxon>Ochrophyta</taxon>
        <taxon>Bacillariophyta</taxon>
        <taxon>Bacillariophyceae</taxon>
        <taxon>Bacillariophycidae</taxon>
        <taxon>Naviculales</taxon>
        <taxon>Naviculaceae</taxon>
        <taxon>Seminavis</taxon>
    </lineage>
</organism>
<evidence type="ECO:0000313" key="2">
    <source>
        <dbReference type="EMBL" id="CAB9513713.1"/>
    </source>
</evidence>
<sequence length="204" mass="23667">MPKTWKNYLQDREIVQVWNNGQQEQLLKKRIIDSIRKGEYHIAELEDDTVGRHDTLAGHGRVSHARRHYCSPCMRGNLLLALRFLCDTELKSELVSGHDFGWFLAWQDDNNQENYLVHIFTFQPYHEVKFFLVGGPEHDTVDVMRAWKGEEEEQSTTLESSSSRPLVRPGGLIDSDDDDDDDDLEIVPRNNPTPAARLFDEEDE</sequence>
<evidence type="ECO:0000313" key="3">
    <source>
        <dbReference type="Proteomes" id="UP001153069"/>
    </source>
</evidence>
<dbReference type="Proteomes" id="UP001153069">
    <property type="component" value="Unassembled WGS sequence"/>
</dbReference>
<name>A0A9N8HG28_9STRA</name>
<dbReference type="EMBL" id="CAICTM010000607">
    <property type="protein sequence ID" value="CAB9513713.1"/>
    <property type="molecule type" value="Genomic_DNA"/>
</dbReference>
<accession>A0A9N8HG28</accession>
<proteinExistence type="predicted"/>
<protein>
    <submittedName>
        <fullName evidence="2">Uncharacterized protein</fullName>
    </submittedName>
</protein>